<dbReference type="GO" id="GO:0016757">
    <property type="term" value="F:glycosyltransferase activity"/>
    <property type="evidence" value="ECO:0007669"/>
    <property type="project" value="UniProtKB-KW"/>
</dbReference>
<proteinExistence type="inferred from homology"/>
<evidence type="ECO:0000259" key="5">
    <source>
        <dbReference type="Pfam" id="PF00535"/>
    </source>
</evidence>
<protein>
    <submittedName>
        <fullName evidence="6">Glycosyltransferase involved in cell wall biosynthesis</fullName>
    </submittedName>
</protein>
<dbReference type="RefSeq" id="WP_239565128.1">
    <property type="nucleotide sequence ID" value="NZ_BAABIN010000009.1"/>
</dbReference>
<dbReference type="InterPro" id="IPR029044">
    <property type="entry name" value="Nucleotide-diphossugar_trans"/>
</dbReference>
<dbReference type="InterPro" id="IPR001173">
    <property type="entry name" value="Glyco_trans_2-like"/>
</dbReference>
<dbReference type="CDD" id="cd00761">
    <property type="entry name" value="Glyco_tranf_GTA_type"/>
    <property type="match status" value="1"/>
</dbReference>
<feature type="domain" description="Glycosyltransferase 2-like" evidence="5">
    <location>
        <begin position="50"/>
        <end position="158"/>
    </location>
</feature>
<dbReference type="Pfam" id="PF00535">
    <property type="entry name" value="Glycos_transf_2"/>
    <property type="match status" value="1"/>
</dbReference>
<name>A0A938XWL8_9BACL</name>
<evidence type="ECO:0000313" key="6">
    <source>
        <dbReference type="EMBL" id="MBM7589040.1"/>
    </source>
</evidence>
<evidence type="ECO:0000256" key="4">
    <source>
        <dbReference type="SAM" id="MobiDB-lite"/>
    </source>
</evidence>
<gene>
    <name evidence="6" type="ORF">JOD01_000626</name>
</gene>
<keyword evidence="7" id="KW-1185">Reference proteome</keyword>
<dbReference type="Proteomes" id="UP000717624">
    <property type="component" value="Unassembled WGS sequence"/>
</dbReference>
<organism evidence="6 7">
    <name type="scientific">Brevibacillus fulvus</name>
    <dbReference type="NCBI Taxonomy" id="1125967"/>
    <lineage>
        <taxon>Bacteria</taxon>
        <taxon>Bacillati</taxon>
        <taxon>Bacillota</taxon>
        <taxon>Bacilli</taxon>
        <taxon>Bacillales</taxon>
        <taxon>Paenibacillaceae</taxon>
        <taxon>Brevibacillus</taxon>
    </lineage>
</organism>
<keyword evidence="3" id="KW-0808">Transferase</keyword>
<dbReference type="AlphaFoldDB" id="A0A938XWL8"/>
<reference evidence="6" key="1">
    <citation type="submission" date="2021-01" db="EMBL/GenBank/DDBJ databases">
        <title>Genomic Encyclopedia of Type Strains, Phase IV (KMG-IV): sequencing the most valuable type-strain genomes for metagenomic binning, comparative biology and taxonomic classification.</title>
        <authorList>
            <person name="Goeker M."/>
        </authorList>
    </citation>
    <scope>NUCLEOTIDE SEQUENCE</scope>
    <source>
        <strain evidence="6">DSM 25523</strain>
    </source>
</reference>
<dbReference type="PANTHER" id="PTHR43630">
    <property type="entry name" value="POLY-BETA-1,6-N-ACETYL-D-GLUCOSAMINE SYNTHASE"/>
    <property type="match status" value="1"/>
</dbReference>
<evidence type="ECO:0000256" key="2">
    <source>
        <dbReference type="ARBA" id="ARBA00022676"/>
    </source>
</evidence>
<feature type="region of interest" description="Disordered" evidence="4">
    <location>
        <begin position="1"/>
        <end position="26"/>
    </location>
</feature>
<evidence type="ECO:0000256" key="1">
    <source>
        <dbReference type="ARBA" id="ARBA00006739"/>
    </source>
</evidence>
<accession>A0A938XWL8</accession>
<dbReference type="PANTHER" id="PTHR43630:SF1">
    <property type="entry name" value="POLY-BETA-1,6-N-ACETYL-D-GLUCOSAMINE SYNTHASE"/>
    <property type="match status" value="1"/>
</dbReference>
<dbReference type="Gene3D" id="3.90.550.10">
    <property type="entry name" value="Spore Coat Polysaccharide Biosynthesis Protein SpsA, Chain A"/>
    <property type="match status" value="1"/>
</dbReference>
<sequence>MKKEKKSRRSMRESGSKSAKNASVGKKHDDSFLRKVYKASFLRENQQHLSVIISVYNEEETIGALLKSVKKLNPKEIIVIENGSTDQTLDVCLDHGVKCISYPFRLGHDVGRAIGARESTGDVLLFLDGDIVFSSKDLAPFVAACYEGVDLALNDVNPFYTNTELLDYVSLAKAFLNKSLLHSELGYASLTAVPNAMRRSAVELIGYNNLAVPPKAQAMAAILGLSIRCVHFVNVFKPNKVRLYNSTENNRVEQMILGDHIEAIEWARSVKGDRVFFADHLRRREILDQLSHSLLTSEDQLLFSPTQGPN</sequence>
<keyword evidence="2" id="KW-0328">Glycosyltransferase</keyword>
<dbReference type="SUPFAM" id="SSF53448">
    <property type="entry name" value="Nucleotide-diphospho-sugar transferases"/>
    <property type="match status" value="1"/>
</dbReference>
<evidence type="ECO:0000313" key="7">
    <source>
        <dbReference type="Proteomes" id="UP000717624"/>
    </source>
</evidence>
<dbReference type="EMBL" id="JAFBEB010000001">
    <property type="protein sequence ID" value="MBM7589040.1"/>
    <property type="molecule type" value="Genomic_DNA"/>
</dbReference>
<comment type="similarity">
    <text evidence="1">Belongs to the glycosyltransferase 2 family.</text>
</comment>
<evidence type="ECO:0000256" key="3">
    <source>
        <dbReference type="ARBA" id="ARBA00022679"/>
    </source>
</evidence>
<comment type="caution">
    <text evidence="6">The sequence shown here is derived from an EMBL/GenBank/DDBJ whole genome shotgun (WGS) entry which is preliminary data.</text>
</comment>